<dbReference type="Pfam" id="PF00338">
    <property type="entry name" value="Ribosomal_S10"/>
    <property type="match status" value="1"/>
</dbReference>
<dbReference type="Proteomes" id="UP000030755">
    <property type="component" value="Unassembled WGS sequence"/>
</dbReference>
<proteinExistence type="predicted"/>
<evidence type="ECO:0000313" key="5">
    <source>
        <dbReference type="Proteomes" id="UP000030755"/>
    </source>
</evidence>
<evidence type="ECO:0000256" key="2">
    <source>
        <dbReference type="ARBA" id="ARBA00023274"/>
    </source>
</evidence>
<organism evidence="4 5">
    <name type="scientific">Rozella allomycis (strain CSF55)</name>
    <dbReference type="NCBI Taxonomy" id="988480"/>
    <lineage>
        <taxon>Eukaryota</taxon>
        <taxon>Fungi</taxon>
        <taxon>Fungi incertae sedis</taxon>
        <taxon>Cryptomycota</taxon>
        <taxon>Cryptomycota incertae sedis</taxon>
        <taxon>Rozella</taxon>
    </lineage>
</organism>
<evidence type="ECO:0000259" key="3">
    <source>
        <dbReference type="SMART" id="SM01403"/>
    </source>
</evidence>
<dbReference type="InterPro" id="IPR036838">
    <property type="entry name" value="Ribosomal_uS10_dom_sf"/>
</dbReference>
<gene>
    <name evidence="4" type="ORF">O9G_002910</name>
</gene>
<dbReference type="GO" id="GO:1990904">
    <property type="term" value="C:ribonucleoprotein complex"/>
    <property type="evidence" value="ECO:0007669"/>
    <property type="project" value="UniProtKB-KW"/>
</dbReference>
<evidence type="ECO:0000256" key="1">
    <source>
        <dbReference type="ARBA" id="ARBA00022980"/>
    </source>
</evidence>
<reference evidence="4 5" key="1">
    <citation type="journal article" date="2013" name="Curr. Biol.">
        <title>Shared signatures of parasitism and phylogenomics unite Cryptomycota and microsporidia.</title>
        <authorList>
            <person name="James T.Y."/>
            <person name="Pelin A."/>
            <person name="Bonen L."/>
            <person name="Ahrendt S."/>
            <person name="Sain D."/>
            <person name="Corradi N."/>
            <person name="Stajich J.E."/>
        </authorList>
    </citation>
    <scope>NUCLEOTIDE SEQUENCE [LARGE SCALE GENOMIC DNA]</scope>
    <source>
        <strain evidence="4 5">CSF55</strain>
    </source>
</reference>
<protein>
    <recommendedName>
        <fullName evidence="3">Small ribosomal subunit protein uS10 domain-containing protein</fullName>
    </recommendedName>
</protein>
<dbReference type="GO" id="GO:0005840">
    <property type="term" value="C:ribosome"/>
    <property type="evidence" value="ECO:0007669"/>
    <property type="project" value="UniProtKB-KW"/>
</dbReference>
<dbReference type="InterPro" id="IPR027486">
    <property type="entry name" value="Ribosomal_uS10_dom"/>
</dbReference>
<dbReference type="SMART" id="SM01403">
    <property type="entry name" value="Ribosomal_S10"/>
    <property type="match status" value="1"/>
</dbReference>
<accession>A0A075B1I9</accession>
<dbReference type="SUPFAM" id="SSF54999">
    <property type="entry name" value="Ribosomal protein S10"/>
    <property type="match status" value="1"/>
</dbReference>
<dbReference type="EMBL" id="KE560565">
    <property type="protein sequence ID" value="EPZ36408.1"/>
    <property type="molecule type" value="Genomic_DNA"/>
</dbReference>
<evidence type="ECO:0000313" key="4">
    <source>
        <dbReference type="EMBL" id="EPZ36408.1"/>
    </source>
</evidence>
<dbReference type="HOGENOM" id="CLU_1316056_0_0_1"/>
<name>A0A075B1I9_ROZAC</name>
<dbReference type="AlphaFoldDB" id="A0A075B1I9"/>
<keyword evidence="1" id="KW-0689">Ribosomal protein</keyword>
<keyword evidence="2" id="KW-0687">Ribonucleoprotein</keyword>
<dbReference type="Gene3D" id="3.30.70.600">
    <property type="entry name" value="Ribosomal protein S10 domain"/>
    <property type="match status" value="1"/>
</dbReference>
<feature type="domain" description="Small ribosomal subunit protein uS10" evidence="3">
    <location>
        <begin position="116"/>
        <end position="207"/>
    </location>
</feature>
<sequence>MSKLRSSLFHVRKFSYTAEKNIKCDILSIDNTPEFVLSMIQTEVKPARKCDHIHEWSGSHFTKNDSTRSESNSIHDVAGLIKAIKMSEKQEHQKRFMLKLKSKELINTMTKTPSLIVKVRSFDSNNANTFTEFIKQTSENMGLAVNVVPNRYTVQRWIVLSSPFKYKTARTWLERRVHGNVLHIYNASKENADRMIWYLKLNTPEYTQI</sequence>
<keyword evidence="5" id="KW-1185">Reference proteome</keyword>